<proteinExistence type="predicted"/>
<sequence>MTFQDLISRTEFFIRRLDYFMVDIAVILGAVLAGLAFNWALRGLIRRVYRDPSHVARVIMRQALIPARLMAVFLSLMIVLPLVSLPSVWLANIRHVMGIIFIVTLGWAAYIVGNHFTTRAMLRYQTDDEENLTARKTLTQLRVLRQVMFFAIFLFTAGGILLTFPGVREIGAGLFASAGVAGLVLGIAARPVLSNVFAGIQIALTQPIRLNDVVIVEGEWGWIEEITATYVVIRIWDWRRLVVPLTYFIEKPFENWTRDSTNVIGAVMWRVDYTAPVDEIRAKVQEFVRESPYWDGQVANLQVTDSASDVVELRGLMSARTSPRLWELRCEVREKLLTWLQRSYPTALPRTRASFEIKGETPEGGGPFGKMRAAE</sequence>
<evidence type="ECO:0000259" key="6">
    <source>
        <dbReference type="Pfam" id="PF00924"/>
    </source>
</evidence>
<dbReference type="AlphaFoldDB" id="A0A0B5E4J3"/>
<protein>
    <submittedName>
        <fullName evidence="7">MscS mechanosensitive ion channel</fullName>
    </submittedName>
</protein>
<feature type="transmembrane region" description="Helical" evidence="5">
    <location>
        <begin position="95"/>
        <end position="113"/>
    </location>
</feature>
<organism evidence="7 8">
    <name type="scientific">Celeribacter indicus</name>
    <dbReference type="NCBI Taxonomy" id="1208324"/>
    <lineage>
        <taxon>Bacteria</taxon>
        <taxon>Pseudomonadati</taxon>
        <taxon>Pseudomonadota</taxon>
        <taxon>Alphaproteobacteria</taxon>
        <taxon>Rhodobacterales</taxon>
        <taxon>Roseobacteraceae</taxon>
        <taxon>Celeribacter</taxon>
    </lineage>
</organism>
<dbReference type="PANTHER" id="PTHR30566:SF25">
    <property type="entry name" value="INNER MEMBRANE PROTEIN"/>
    <property type="match status" value="1"/>
</dbReference>
<dbReference type="SUPFAM" id="SSF50182">
    <property type="entry name" value="Sm-like ribonucleoproteins"/>
    <property type="match status" value="1"/>
</dbReference>
<comment type="subcellular location">
    <subcellularLocation>
        <location evidence="1">Membrane</location>
    </subcellularLocation>
</comment>
<evidence type="ECO:0000256" key="3">
    <source>
        <dbReference type="ARBA" id="ARBA00022989"/>
    </source>
</evidence>
<keyword evidence="3 5" id="KW-1133">Transmembrane helix</keyword>
<dbReference type="Proteomes" id="UP000031521">
    <property type="component" value="Chromosome"/>
</dbReference>
<dbReference type="STRING" id="1208324.P73_3570"/>
<dbReference type="Pfam" id="PF00924">
    <property type="entry name" value="MS_channel_2nd"/>
    <property type="match status" value="1"/>
</dbReference>
<feature type="domain" description="Mechanosensitive ion channel MscS" evidence="6">
    <location>
        <begin position="192"/>
        <end position="258"/>
    </location>
</feature>
<evidence type="ECO:0000256" key="2">
    <source>
        <dbReference type="ARBA" id="ARBA00022692"/>
    </source>
</evidence>
<name>A0A0B5E4J3_9RHOB</name>
<dbReference type="InterPro" id="IPR006685">
    <property type="entry name" value="MscS_channel_2nd"/>
</dbReference>
<evidence type="ECO:0000256" key="5">
    <source>
        <dbReference type="SAM" id="Phobius"/>
    </source>
</evidence>
<dbReference type="GO" id="GO:0016020">
    <property type="term" value="C:membrane"/>
    <property type="evidence" value="ECO:0007669"/>
    <property type="project" value="UniProtKB-SubCell"/>
</dbReference>
<evidence type="ECO:0000256" key="4">
    <source>
        <dbReference type="ARBA" id="ARBA00023136"/>
    </source>
</evidence>
<keyword evidence="2 5" id="KW-0812">Transmembrane</keyword>
<dbReference type="KEGG" id="cid:P73_3570"/>
<evidence type="ECO:0000313" key="8">
    <source>
        <dbReference type="Proteomes" id="UP000031521"/>
    </source>
</evidence>
<keyword evidence="4 5" id="KW-0472">Membrane</keyword>
<dbReference type="HOGENOM" id="CLU_021080_0_0_5"/>
<dbReference type="GO" id="GO:0008381">
    <property type="term" value="F:mechanosensitive monoatomic ion channel activity"/>
    <property type="evidence" value="ECO:0007669"/>
    <property type="project" value="UniProtKB-ARBA"/>
</dbReference>
<dbReference type="EMBL" id="CP004393">
    <property type="protein sequence ID" value="AJE48285.1"/>
    <property type="molecule type" value="Genomic_DNA"/>
</dbReference>
<keyword evidence="8" id="KW-1185">Reference proteome</keyword>
<dbReference type="InterPro" id="IPR010920">
    <property type="entry name" value="LSM_dom_sf"/>
</dbReference>
<feature type="transmembrane region" description="Helical" evidence="5">
    <location>
        <begin position="20"/>
        <end position="41"/>
    </location>
</feature>
<evidence type="ECO:0000313" key="7">
    <source>
        <dbReference type="EMBL" id="AJE48285.1"/>
    </source>
</evidence>
<dbReference type="RefSeq" id="WP_052453396.1">
    <property type="nucleotide sequence ID" value="NZ_CP004393.1"/>
</dbReference>
<feature type="transmembrane region" description="Helical" evidence="5">
    <location>
        <begin position="69"/>
        <end position="89"/>
    </location>
</feature>
<dbReference type="PANTHER" id="PTHR30566">
    <property type="entry name" value="YNAI-RELATED MECHANOSENSITIVE ION CHANNEL"/>
    <property type="match status" value="1"/>
</dbReference>
<feature type="transmembrane region" description="Helical" evidence="5">
    <location>
        <begin position="170"/>
        <end position="189"/>
    </location>
</feature>
<feature type="transmembrane region" description="Helical" evidence="5">
    <location>
        <begin position="143"/>
        <end position="164"/>
    </location>
</feature>
<gene>
    <name evidence="7" type="ORF">P73_3570</name>
</gene>
<evidence type="ECO:0000256" key="1">
    <source>
        <dbReference type="ARBA" id="ARBA00004370"/>
    </source>
</evidence>
<dbReference type="Gene3D" id="1.10.287.1260">
    <property type="match status" value="1"/>
</dbReference>
<dbReference type="Gene3D" id="2.30.30.60">
    <property type="match status" value="1"/>
</dbReference>
<accession>A0A0B5E4J3</accession>
<reference evidence="7 8" key="1">
    <citation type="journal article" date="2014" name="Int. J. Syst. Evol. Microbiol.">
        <title>Celeribacter indicus sp. nov., a polycyclic aromatic hydrocarbon-degrading bacterium from deep-sea sediment and reclassification of Huaishuia halophila as Celeribacter halophilus comb. nov.</title>
        <authorList>
            <person name="Lai Q."/>
            <person name="Cao J."/>
            <person name="Yuan J."/>
            <person name="Li F."/>
            <person name="Shao Z."/>
        </authorList>
    </citation>
    <scope>NUCLEOTIDE SEQUENCE [LARGE SCALE GENOMIC DNA]</scope>
    <source>
        <strain evidence="7">P73</strain>
    </source>
</reference>
<dbReference type="InterPro" id="IPR023408">
    <property type="entry name" value="MscS_beta-dom_sf"/>
</dbReference>